<keyword evidence="4" id="KW-1185">Reference proteome</keyword>
<reference evidence="3 4" key="1">
    <citation type="submission" date="2020-01" db="EMBL/GenBank/DDBJ databases">
        <title>Paenibacillus soybeanensis sp. nov. isolated from the nodules of soybean (Glycine max(L.) Merr).</title>
        <authorList>
            <person name="Wang H."/>
        </authorList>
    </citation>
    <scope>NUCLEOTIDE SEQUENCE [LARGE SCALE GENOMIC DNA]</scope>
    <source>
        <strain evidence="3 4">T1</strain>
    </source>
</reference>
<dbReference type="Gene3D" id="1.10.10.10">
    <property type="entry name" value="Winged helix-like DNA-binding domain superfamily/Winged helix DNA-binding domain"/>
    <property type="match status" value="1"/>
</dbReference>
<protein>
    <submittedName>
        <fullName evidence="3">PadR family transcriptional regulator</fullName>
    </submittedName>
</protein>
<dbReference type="EMBL" id="JAAAMV010000011">
    <property type="protein sequence ID" value="NBD25206.1"/>
    <property type="molecule type" value="Genomic_DNA"/>
</dbReference>
<dbReference type="Gene3D" id="6.10.140.190">
    <property type="match status" value="1"/>
</dbReference>
<dbReference type="InterPro" id="IPR018309">
    <property type="entry name" value="Tscrpt_reg_PadR_C"/>
</dbReference>
<accession>A0ABW9XRM2</accession>
<evidence type="ECO:0000259" key="1">
    <source>
        <dbReference type="Pfam" id="PF03551"/>
    </source>
</evidence>
<evidence type="ECO:0000313" key="4">
    <source>
        <dbReference type="Proteomes" id="UP000665561"/>
    </source>
</evidence>
<dbReference type="RefSeq" id="WP_161744022.1">
    <property type="nucleotide sequence ID" value="NZ_JAAAMV010000011.1"/>
</dbReference>
<name>A0ABW9XRM2_9BACL</name>
<dbReference type="InterPro" id="IPR036388">
    <property type="entry name" value="WH-like_DNA-bd_sf"/>
</dbReference>
<evidence type="ECO:0000313" key="3">
    <source>
        <dbReference type="EMBL" id="NBD25206.1"/>
    </source>
</evidence>
<dbReference type="SUPFAM" id="SSF46785">
    <property type="entry name" value="Winged helix' DNA-binding domain"/>
    <property type="match status" value="1"/>
</dbReference>
<dbReference type="Pfam" id="PF03551">
    <property type="entry name" value="PadR"/>
    <property type="match status" value="1"/>
</dbReference>
<feature type="domain" description="Transcription regulator PadR C-terminal" evidence="2">
    <location>
        <begin position="89"/>
        <end position="167"/>
    </location>
</feature>
<comment type="caution">
    <text evidence="3">The sequence shown here is derived from an EMBL/GenBank/DDBJ whole genome shotgun (WGS) entry which is preliminary data.</text>
</comment>
<sequence>MNTLSYGLLSLLSHAADSGYDLMLKIQPFWPAKHSQIYPLLAQLESGGYVQHKLVVQTDKPDKKIYSITDKGLNALRNWLTLPTDEPVTRDELVLKIFCMEQGDTADILHMLETRLAYYQDQLQWLQSKKETYAQLNPSPSLGIILLMQKGEFSVKADLEWTQWAMRQVIAHEKEPNPD</sequence>
<gene>
    <name evidence="3" type="ORF">GT019_15085</name>
</gene>
<dbReference type="InterPro" id="IPR005149">
    <property type="entry name" value="Tscrpt_reg_PadR_N"/>
</dbReference>
<feature type="domain" description="Transcription regulator PadR N-terminal" evidence="1">
    <location>
        <begin position="8"/>
        <end position="77"/>
    </location>
</feature>
<dbReference type="Pfam" id="PF10400">
    <property type="entry name" value="Vir_act_alpha_C"/>
    <property type="match status" value="1"/>
</dbReference>
<dbReference type="Proteomes" id="UP000665561">
    <property type="component" value="Unassembled WGS sequence"/>
</dbReference>
<organism evidence="3 4">
    <name type="scientific">Paenibacillus glycinis</name>
    <dbReference type="NCBI Taxonomy" id="2697035"/>
    <lineage>
        <taxon>Bacteria</taxon>
        <taxon>Bacillati</taxon>
        <taxon>Bacillota</taxon>
        <taxon>Bacilli</taxon>
        <taxon>Bacillales</taxon>
        <taxon>Paenibacillaceae</taxon>
        <taxon>Paenibacillus</taxon>
    </lineage>
</organism>
<dbReference type="PANTHER" id="PTHR43252">
    <property type="entry name" value="TRANSCRIPTIONAL REGULATOR YQJI"/>
    <property type="match status" value="1"/>
</dbReference>
<dbReference type="InterPro" id="IPR036390">
    <property type="entry name" value="WH_DNA-bd_sf"/>
</dbReference>
<evidence type="ECO:0000259" key="2">
    <source>
        <dbReference type="Pfam" id="PF10400"/>
    </source>
</evidence>
<proteinExistence type="predicted"/>
<dbReference type="PANTHER" id="PTHR43252:SF4">
    <property type="entry name" value="TRANSCRIPTIONAL REGULATORY PROTEIN"/>
    <property type="match status" value="1"/>
</dbReference>